<evidence type="ECO:0000313" key="8">
    <source>
        <dbReference type="Proteomes" id="UP000179807"/>
    </source>
</evidence>
<evidence type="ECO:0000256" key="2">
    <source>
        <dbReference type="ARBA" id="ARBA00022980"/>
    </source>
</evidence>
<gene>
    <name evidence="6" type="ORF">TRFO_01616</name>
    <name evidence="7" type="ORF">TRFO_01618</name>
</gene>
<dbReference type="VEuPathDB" id="TrichDB:TRFO_01618"/>
<evidence type="ECO:0000256" key="1">
    <source>
        <dbReference type="ARBA" id="ARBA00005640"/>
    </source>
</evidence>
<dbReference type="InterPro" id="IPR001380">
    <property type="entry name" value="Ribosomal_eL13"/>
</dbReference>
<reference evidence="4" key="1">
    <citation type="submission" date="2016-07" db="EMBL/GenBank/DDBJ databases">
        <authorList>
            <person name="Rosa I.A."/>
            <person name="Brigido M.C."/>
            <person name="Santos E.O."/>
            <person name="Almeida L.G.P."/>
            <person name="Zingalli R.B."/>
            <person name="Vasconcelos A.T.R."/>
            <person name="Souza W."/>
            <person name="Benchimol M."/>
        </authorList>
    </citation>
    <scope>NUCLEOTIDE SEQUENCE</scope>
    <source>
        <strain evidence="4">1616</strain>
        <strain evidence="5">1618</strain>
    </source>
</reference>
<name>A0A1J4JQM5_9EUKA</name>
<dbReference type="RefSeq" id="XP_068354194.1">
    <property type="nucleotide sequence ID" value="XM_068490203.1"/>
</dbReference>
<dbReference type="EMBL" id="MLAK01000926">
    <property type="protein sequence ID" value="OHT01059.1"/>
    <property type="molecule type" value="Genomic_DNA"/>
</dbReference>
<keyword evidence="2 6" id="KW-0689">Ribosomal protein</keyword>
<dbReference type="PANTHER" id="PTHR11722:SF0">
    <property type="entry name" value="LARGE RIBOSOMAL SUBUNIT PROTEIN EL13"/>
    <property type="match status" value="1"/>
</dbReference>
<keyword evidence="8" id="KW-1185">Reference proteome</keyword>
<protein>
    <submittedName>
        <fullName evidence="6">Ribosomal protein L13e</fullName>
    </submittedName>
</protein>
<dbReference type="EMBL" id="KX579516">
    <property type="protein sequence ID" value="ARM19750.1"/>
    <property type="molecule type" value="Genomic_DNA"/>
</dbReference>
<dbReference type="GO" id="GO:0003723">
    <property type="term" value="F:RNA binding"/>
    <property type="evidence" value="ECO:0007669"/>
    <property type="project" value="TreeGrafter"/>
</dbReference>
<evidence type="ECO:0000313" key="5">
    <source>
        <dbReference type="EMBL" id="ARM19751.1"/>
    </source>
</evidence>
<accession>A0A1J4JQM5</accession>
<dbReference type="PANTHER" id="PTHR11722">
    <property type="entry name" value="60S RIBOSOMAL PROTEIN L13"/>
    <property type="match status" value="1"/>
</dbReference>
<evidence type="ECO:0000313" key="6">
    <source>
        <dbReference type="EMBL" id="OHT01058.1"/>
    </source>
</evidence>
<proteinExistence type="inferred from homology"/>
<comment type="similarity">
    <text evidence="1">Belongs to the eukaryotic ribosomal protein eL13 family.</text>
</comment>
<reference evidence="6 8" key="2">
    <citation type="submission" date="2016-10" db="EMBL/GenBank/DDBJ databases">
        <authorList>
            <person name="Benchimol M."/>
            <person name="Almeida L.G."/>
            <person name="Vasconcelos A.T."/>
            <person name="Perreira-Neves A."/>
            <person name="Rosa I.A."/>
            <person name="Tasca T."/>
            <person name="Bogo M.R."/>
            <person name="de Souza W."/>
        </authorList>
    </citation>
    <scope>NUCLEOTIDE SEQUENCE [LARGE SCALE GENOMIC DNA]</scope>
    <source>
        <strain evidence="6 8">K</strain>
    </source>
</reference>
<dbReference type="Pfam" id="PF01294">
    <property type="entry name" value="Ribosomal_L13e"/>
    <property type="match status" value="1"/>
</dbReference>
<dbReference type="GO" id="GO:0006412">
    <property type="term" value="P:translation"/>
    <property type="evidence" value="ECO:0007669"/>
    <property type="project" value="InterPro"/>
</dbReference>
<dbReference type="GeneID" id="94824907"/>
<dbReference type="EMBL" id="MLAK01000926">
    <property type="protein sequence ID" value="OHT01058.1"/>
    <property type="molecule type" value="Genomic_DNA"/>
</dbReference>
<dbReference type="AlphaFoldDB" id="A0A1J4JQM5"/>
<dbReference type="HAMAP" id="MF_00499">
    <property type="entry name" value="Ribosomal_eL13"/>
    <property type="match status" value="1"/>
</dbReference>
<dbReference type="VEuPathDB" id="TrichDB:TRFO_01616"/>
<dbReference type="Proteomes" id="UP000179807">
    <property type="component" value="Unassembled WGS sequence"/>
</dbReference>
<dbReference type="EMBL" id="KX579517">
    <property type="protein sequence ID" value="ARM19751.1"/>
    <property type="molecule type" value="Genomic_DNA"/>
</dbReference>
<sequence length="198" mass="22955">MVLPFCLMVCKNNMVPNDHLRKAWYKRVKTYFDDPARKVRRQTARSTRAKKIAPRPIEGPLRPVVHCPTARYNRRIRLGRGFTREELVAAGFDPSRAPFMGIAVDHFRTHSTDSLKQVNVDRLTAYKNKIVRVHTKTEKLPEGVSQPSLFALNAPEKQVQWRVIKAEETKTNLFKAKRDAHKAWRASIKAKEEAKRKK</sequence>
<dbReference type="GO" id="GO:0022625">
    <property type="term" value="C:cytosolic large ribosomal subunit"/>
    <property type="evidence" value="ECO:0007669"/>
    <property type="project" value="TreeGrafter"/>
</dbReference>
<dbReference type="GO" id="GO:0003735">
    <property type="term" value="F:structural constituent of ribosome"/>
    <property type="evidence" value="ECO:0007669"/>
    <property type="project" value="InterPro"/>
</dbReference>
<keyword evidence="3" id="KW-0687">Ribonucleoprotein</keyword>
<reference evidence="4" key="3">
    <citation type="journal article" date="2017" name="Biol. Cell">
        <title>The costa of trichomonads: A complex macromolecular cytoskeleton structure made of uncommon proteins.</title>
        <authorList>
            <person name="de Andrade Rosa I."/>
            <person name="Brigido M.C."/>
            <person name="de Oliveira Santos E."/>
            <person name="Gonzaga L."/>
            <person name="Zingali R.B."/>
            <person name="de Vasconcelos A.T."/>
            <person name="de Souza W."/>
            <person name="Benchimol M."/>
        </authorList>
    </citation>
    <scope>NUCLEOTIDE SEQUENCE</scope>
    <source>
        <strain evidence="4">1616</strain>
        <strain evidence="5">1618</strain>
    </source>
</reference>
<dbReference type="OrthoDB" id="10264538at2759"/>
<organism evidence="6 8">
    <name type="scientific">Tritrichomonas foetus</name>
    <dbReference type="NCBI Taxonomy" id="1144522"/>
    <lineage>
        <taxon>Eukaryota</taxon>
        <taxon>Metamonada</taxon>
        <taxon>Parabasalia</taxon>
        <taxon>Tritrichomonadida</taxon>
        <taxon>Tritrichomonadidae</taxon>
        <taxon>Tritrichomonas</taxon>
    </lineage>
</organism>
<evidence type="ECO:0000256" key="3">
    <source>
        <dbReference type="ARBA" id="ARBA00023274"/>
    </source>
</evidence>
<evidence type="ECO:0000313" key="4">
    <source>
        <dbReference type="EMBL" id="ARM19750.1"/>
    </source>
</evidence>
<evidence type="ECO:0000313" key="7">
    <source>
        <dbReference type="EMBL" id="OHT01059.1"/>
    </source>
</evidence>